<evidence type="ECO:0000313" key="11">
    <source>
        <dbReference type="EMBL" id="AOZ97210.1"/>
    </source>
</evidence>
<dbReference type="NCBIfam" id="NF011080">
    <property type="entry name" value="PRK14508.1-3"/>
    <property type="match status" value="1"/>
</dbReference>
<organism evidence="11 12">
    <name type="scientific">Butyrivibrio hungatei</name>
    <dbReference type="NCBI Taxonomy" id="185008"/>
    <lineage>
        <taxon>Bacteria</taxon>
        <taxon>Bacillati</taxon>
        <taxon>Bacillota</taxon>
        <taxon>Clostridia</taxon>
        <taxon>Lachnospirales</taxon>
        <taxon>Lachnospiraceae</taxon>
        <taxon>Butyrivibrio</taxon>
    </lineage>
</organism>
<keyword evidence="12" id="KW-1185">Reference proteome</keyword>
<dbReference type="InterPro" id="IPR017853">
    <property type="entry name" value="GH"/>
</dbReference>
<keyword evidence="5 10" id="KW-0328">Glycosyltransferase</keyword>
<evidence type="ECO:0000256" key="7">
    <source>
        <dbReference type="ARBA" id="ARBA00023277"/>
    </source>
</evidence>
<keyword evidence="7 10" id="KW-0119">Carbohydrate metabolism</keyword>
<dbReference type="OrthoDB" id="9811841at2"/>
<sequence>MAKNEKKQTRRCGVLLPIFSLSSEYGIGAFSKEAYDFVDFLSDAGQSYWQILPLGPTSYGDSPYQSFSTFAGNPYFIDINALIKDGLLTRKQALGCNFGGTEEKIDYERLYRSRFKLLKNAYDNVDKSPVAKEIKKEFEAFKKNPDNDWLSDYALFMALKDANGGKAWNTWSEDIKLRKKEALKKAHEKYKVEVDFYSFLQYLFSKQWEALKSYANSKGIEIIGDIPIYVAFDSADTWANPELFLLDKENTPIDVAGCPPDAFSATGQLWGNPLYRWDYHKKTGYKWWLKRISQCYKLYDVVRIDHFRGFDEYYAIPYGNPTAEIGEWRKGPGYDLFDVMKKQLGDKKVIAEDLGFLTDTVIGLVKKTGFPGMKILEFAFDSREESDYLPHNYTKNCIVYTGTHDNETCRGWFDHLPRNDKRFAKEYLGIHYAKDAVWAMIRAAFASVSDTAIIPMQDYLELGAYARINTPSTLGGNWTWRMKKDALSKELCQRMHDYARIYGRLS</sequence>
<reference evidence="12" key="1">
    <citation type="submission" date="2016-10" db="EMBL/GenBank/DDBJ databases">
        <title>The complete genome sequence of the rumen bacterium Butyrivibrio hungatei MB2003.</title>
        <authorList>
            <person name="Palevich N."/>
            <person name="Kelly W.J."/>
            <person name="Leahy S.C."/>
            <person name="Altermann E."/>
            <person name="Rakonjac J."/>
            <person name="Attwood G.T."/>
        </authorList>
    </citation>
    <scope>NUCLEOTIDE SEQUENCE [LARGE SCALE GENOMIC DNA]</scope>
    <source>
        <strain evidence="12">MB2003</strain>
    </source>
</reference>
<evidence type="ECO:0000313" key="12">
    <source>
        <dbReference type="Proteomes" id="UP000179284"/>
    </source>
</evidence>
<evidence type="ECO:0000256" key="1">
    <source>
        <dbReference type="ARBA" id="ARBA00000439"/>
    </source>
</evidence>
<name>A0A1D9P3R2_9FIRM</name>
<dbReference type="EMBL" id="CP017831">
    <property type="protein sequence ID" value="AOZ97210.1"/>
    <property type="molecule type" value="Genomic_DNA"/>
</dbReference>
<comment type="similarity">
    <text evidence="2 10">Belongs to the disproportionating enzyme family.</text>
</comment>
<dbReference type="KEGG" id="bhu:bhn_I2177"/>
<dbReference type="GO" id="GO:0005975">
    <property type="term" value="P:carbohydrate metabolic process"/>
    <property type="evidence" value="ECO:0007669"/>
    <property type="project" value="InterPro"/>
</dbReference>
<dbReference type="Gene3D" id="3.20.20.80">
    <property type="entry name" value="Glycosidases"/>
    <property type="match status" value="1"/>
</dbReference>
<dbReference type="InterPro" id="IPR003385">
    <property type="entry name" value="Glyco_hydro_77"/>
</dbReference>
<dbReference type="SUPFAM" id="SSF51445">
    <property type="entry name" value="(Trans)glycosidases"/>
    <property type="match status" value="1"/>
</dbReference>
<dbReference type="RefSeq" id="WP_071176829.1">
    <property type="nucleotide sequence ID" value="NZ_CP017831.1"/>
</dbReference>
<dbReference type="Proteomes" id="UP000179284">
    <property type="component" value="Chromosome I"/>
</dbReference>
<dbReference type="Pfam" id="PF02446">
    <property type="entry name" value="Glyco_hydro_77"/>
    <property type="match status" value="1"/>
</dbReference>
<protein>
    <recommendedName>
        <fullName evidence="4 10">4-alpha-glucanotransferase</fullName>
        <ecNumber evidence="3 10">2.4.1.25</ecNumber>
    </recommendedName>
    <alternativeName>
        <fullName evidence="8 10">Amylomaltase</fullName>
    </alternativeName>
    <alternativeName>
        <fullName evidence="9 10">Disproportionating enzyme</fullName>
    </alternativeName>
</protein>
<comment type="catalytic activity">
    <reaction evidence="1 10">
        <text>Transfers a segment of a (1-&gt;4)-alpha-D-glucan to a new position in an acceptor, which may be glucose or a (1-&gt;4)-alpha-D-glucan.</text>
        <dbReference type="EC" id="2.4.1.25"/>
    </reaction>
</comment>
<evidence type="ECO:0000256" key="6">
    <source>
        <dbReference type="ARBA" id="ARBA00022679"/>
    </source>
</evidence>
<keyword evidence="6 10" id="KW-0808">Transferase</keyword>
<dbReference type="PANTHER" id="PTHR32438:SF5">
    <property type="entry name" value="4-ALPHA-GLUCANOTRANSFERASE DPE1, CHLOROPLASTIC_AMYLOPLASTIC"/>
    <property type="match status" value="1"/>
</dbReference>
<evidence type="ECO:0000256" key="3">
    <source>
        <dbReference type="ARBA" id="ARBA00012560"/>
    </source>
</evidence>
<dbReference type="GO" id="GO:0004134">
    <property type="term" value="F:4-alpha-glucanotransferase activity"/>
    <property type="evidence" value="ECO:0007669"/>
    <property type="project" value="UniProtKB-EC"/>
</dbReference>
<evidence type="ECO:0000256" key="10">
    <source>
        <dbReference type="RuleBase" id="RU361207"/>
    </source>
</evidence>
<dbReference type="AlphaFoldDB" id="A0A1D9P3R2"/>
<dbReference type="EC" id="2.4.1.25" evidence="3 10"/>
<evidence type="ECO:0000256" key="8">
    <source>
        <dbReference type="ARBA" id="ARBA00031423"/>
    </source>
</evidence>
<evidence type="ECO:0000256" key="4">
    <source>
        <dbReference type="ARBA" id="ARBA00020295"/>
    </source>
</evidence>
<dbReference type="NCBIfam" id="TIGR00217">
    <property type="entry name" value="malQ"/>
    <property type="match status" value="1"/>
</dbReference>
<proteinExistence type="inferred from homology"/>
<evidence type="ECO:0000256" key="9">
    <source>
        <dbReference type="ARBA" id="ARBA00031501"/>
    </source>
</evidence>
<dbReference type="PANTHER" id="PTHR32438">
    <property type="entry name" value="4-ALPHA-GLUCANOTRANSFERASE DPE1, CHLOROPLASTIC/AMYLOPLASTIC"/>
    <property type="match status" value="1"/>
</dbReference>
<evidence type="ECO:0000256" key="5">
    <source>
        <dbReference type="ARBA" id="ARBA00022676"/>
    </source>
</evidence>
<gene>
    <name evidence="11" type="ORF">bhn_I2177</name>
</gene>
<evidence type="ECO:0000256" key="2">
    <source>
        <dbReference type="ARBA" id="ARBA00005684"/>
    </source>
</evidence>
<accession>A0A1D9P3R2</accession>